<dbReference type="Proteomes" id="UP000195950">
    <property type="component" value="Unassembled WGS sequence"/>
</dbReference>
<name>A0A1Y4IA01_PARDI</name>
<organism evidence="1 2">
    <name type="scientific">Parabacteroides distasonis</name>
    <dbReference type="NCBI Taxonomy" id="823"/>
    <lineage>
        <taxon>Bacteria</taxon>
        <taxon>Pseudomonadati</taxon>
        <taxon>Bacteroidota</taxon>
        <taxon>Bacteroidia</taxon>
        <taxon>Bacteroidales</taxon>
        <taxon>Tannerellaceae</taxon>
        <taxon>Parabacteroides</taxon>
    </lineage>
</organism>
<evidence type="ECO:0000313" key="2">
    <source>
        <dbReference type="Proteomes" id="UP000195950"/>
    </source>
</evidence>
<sequence length="183" mass="20091">MKKGIMALCFIASCWGISCSSSRKQAAGLETTDSRFSGMVPTPASSGRISSSVQAVPPVVIYKTAKDYSRHVPVGLSEDGQTIVSYPAVSDVKVGDKYPYPTPLADGYLLDNRGIGRNVAFLSYTYEEYAALPSTPSRSELLEKVIDKHPLTEIHTCGNRYQYKDLVKELNERIRSGEFKVSL</sequence>
<reference evidence="2" key="1">
    <citation type="submission" date="2017-04" db="EMBL/GenBank/DDBJ databases">
        <title>Function of individual gut microbiota members based on whole genome sequencing of pure cultures obtained from chicken caecum.</title>
        <authorList>
            <person name="Medvecky M."/>
            <person name="Cejkova D."/>
            <person name="Polansky O."/>
            <person name="Karasova D."/>
            <person name="Kubasova T."/>
            <person name="Cizek A."/>
            <person name="Rychlik I."/>
        </authorList>
    </citation>
    <scope>NUCLEOTIDE SEQUENCE [LARGE SCALE GENOMIC DNA]</scope>
    <source>
        <strain evidence="2">An199</strain>
    </source>
</reference>
<dbReference type="EMBL" id="NFJX01000013">
    <property type="protein sequence ID" value="OUP17177.1"/>
    <property type="molecule type" value="Genomic_DNA"/>
</dbReference>
<protein>
    <submittedName>
        <fullName evidence="1">Uncharacterized protein</fullName>
    </submittedName>
</protein>
<proteinExistence type="predicted"/>
<dbReference type="RefSeq" id="WP_008774320.1">
    <property type="nucleotide sequence ID" value="NZ_CP132899.1"/>
</dbReference>
<evidence type="ECO:0000313" key="1">
    <source>
        <dbReference type="EMBL" id="OUP17177.1"/>
    </source>
</evidence>
<accession>A0A1Y4IA01</accession>
<gene>
    <name evidence="1" type="ORF">B5F32_14370</name>
</gene>
<dbReference type="PROSITE" id="PS51257">
    <property type="entry name" value="PROKAR_LIPOPROTEIN"/>
    <property type="match status" value="1"/>
</dbReference>
<dbReference type="AlphaFoldDB" id="A0A1Y4IA01"/>
<comment type="caution">
    <text evidence="1">The sequence shown here is derived from an EMBL/GenBank/DDBJ whole genome shotgun (WGS) entry which is preliminary data.</text>
</comment>